<evidence type="ECO:0000256" key="3">
    <source>
        <dbReference type="ARBA" id="ARBA00022989"/>
    </source>
</evidence>
<dbReference type="NCBIfam" id="TIGR03500">
    <property type="entry name" value="FliO_TIGR"/>
    <property type="match status" value="1"/>
</dbReference>
<evidence type="ECO:0000313" key="9">
    <source>
        <dbReference type="EMBL" id="MFC0180012.1"/>
    </source>
</evidence>
<comment type="caution">
    <text evidence="9">The sequence shown here is derived from an EMBL/GenBank/DDBJ whole genome shotgun (WGS) entry which is preliminary data.</text>
</comment>
<evidence type="ECO:0000256" key="1">
    <source>
        <dbReference type="ARBA" id="ARBA00022475"/>
    </source>
</evidence>
<dbReference type="EMBL" id="JBHLXE010000088">
    <property type="protein sequence ID" value="MFC0180012.1"/>
    <property type="molecule type" value="Genomic_DNA"/>
</dbReference>
<sequence>MSNKTIDIEAVNSTVLTVPESSNKTPSFSDAYYSLFLVLGFIIVLALIVKKMGANNRFKKSKHLTIIDSISVGTKEKVVIIKKNDTLLTLGVTSSQITLLDKSDISSEDKSPLPADNEQVRESQNATIGKLGESFKNTLDQMINKKSK</sequence>
<evidence type="ECO:0000256" key="6">
    <source>
        <dbReference type="ARBA" id="ARBA00037937"/>
    </source>
</evidence>
<comment type="similarity">
    <text evidence="6 7">Belongs to the FliO/MopB family.</text>
</comment>
<keyword evidence="1 7" id="KW-1003">Cell membrane</keyword>
<keyword evidence="9" id="KW-0282">Flagellum</keyword>
<organism evidence="9 10">
    <name type="scientific">Thorsellia kenyensis</name>
    <dbReference type="NCBI Taxonomy" id="1549888"/>
    <lineage>
        <taxon>Bacteria</taxon>
        <taxon>Pseudomonadati</taxon>
        <taxon>Pseudomonadota</taxon>
        <taxon>Gammaproteobacteria</taxon>
        <taxon>Enterobacterales</taxon>
        <taxon>Thorselliaceae</taxon>
        <taxon>Thorsellia</taxon>
    </lineage>
</organism>
<evidence type="ECO:0000256" key="2">
    <source>
        <dbReference type="ARBA" id="ARBA00022692"/>
    </source>
</evidence>
<dbReference type="Proteomes" id="UP001589758">
    <property type="component" value="Unassembled WGS sequence"/>
</dbReference>
<keyword evidence="5 7" id="KW-0975">Bacterial flagellum</keyword>
<name>A0ABV6CBL3_9GAMM</name>
<protein>
    <recommendedName>
        <fullName evidence="7">Flagellar protein</fullName>
    </recommendedName>
</protein>
<dbReference type="RefSeq" id="WP_385877125.1">
    <property type="nucleotide sequence ID" value="NZ_JBHLXE010000088.1"/>
</dbReference>
<evidence type="ECO:0000313" key="10">
    <source>
        <dbReference type="Proteomes" id="UP001589758"/>
    </source>
</evidence>
<keyword evidence="9" id="KW-0969">Cilium</keyword>
<proteinExistence type="inferred from homology"/>
<evidence type="ECO:0000256" key="8">
    <source>
        <dbReference type="SAM" id="MobiDB-lite"/>
    </source>
</evidence>
<keyword evidence="10" id="KW-1185">Reference proteome</keyword>
<keyword evidence="2 7" id="KW-0812">Transmembrane</keyword>
<gene>
    <name evidence="9" type="primary">fliO</name>
    <name evidence="9" type="ORF">ACFFIT_07955</name>
</gene>
<keyword evidence="9" id="KW-0966">Cell projection</keyword>
<reference evidence="9 10" key="1">
    <citation type="submission" date="2024-09" db="EMBL/GenBank/DDBJ databases">
        <authorList>
            <person name="Sun Q."/>
            <person name="Mori K."/>
        </authorList>
    </citation>
    <scope>NUCLEOTIDE SEQUENCE [LARGE SCALE GENOMIC DNA]</scope>
    <source>
        <strain evidence="9 10">CCM 8545</strain>
    </source>
</reference>
<accession>A0ABV6CBL3</accession>
<dbReference type="PANTHER" id="PTHR38766:SF1">
    <property type="entry name" value="FLAGELLAR PROTEIN FLIO"/>
    <property type="match status" value="1"/>
</dbReference>
<dbReference type="Pfam" id="PF04347">
    <property type="entry name" value="FliO"/>
    <property type="match status" value="1"/>
</dbReference>
<dbReference type="PANTHER" id="PTHR38766">
    <property type="entry name" value="FLAGELLAR PROTEIN FLIO"/>
    <property type="match status" value="1"/>
</dbReference>
<dbReference type="InterPro" id="IPR052205">
    <property type="entry name" value="FliO/MopB"/>
</dbReference>
<evidence type="ECO:0000256" key="5">
    <source>
        <dbReference type="ARBA" id="ARBA00023143"/>
    </source>
</evidence>
<evidence type="ECO:0000256" key="4">
    <source>
        <dbReference type="ARBA" id="ARBA00023136"/>
    </source>
</evidence>
<keyword evidence="3 7" id="KW-1133">Transmembrane helix</keyword>
<keyword evidence="4 7" id="KW-0472">Membrane</keyword>
<feature type="transmembrane region" description="Helical" evidence="7">
    <location>
        <begin position="31"/>
        <end position="49"/>
    </location>
</feature>
<dbReference type="InterPro" id="IPR022781">
    <property type="entry name" value="Flagellar_biosynth_FliO"/>
</dbReference>
<evidence type="ECO:0000256" key="7">
    <source>
        <dbReference type="RuleBase" id="RU362064"/>
    </source>
</evidence>
<feature type="region of interest" description="Disordered" evidence="8">
    <location>
        <begin position="104"/>
        <end position="124"/>
    </location>
</feature>
<comment type="subcellular location">
    <subcellularLocation>
        <location evidence="7">Cell membrane</location>
    </subcellularLocation>
    <subcellularLocation>
        <location evidence="7">Bacterial flagellum basal body</location>
    </subcellularLocation>
</comment>